<comment type="function">
    <text evidence="11">Catalyzes the first step of diphthamide biosynthesis, a post-translational modification of histidine which occurs in elongation factor 2.</text>
</comment>
<keyword evidence="8" id="KW-0408">Iron</keyword>
<evidence type="ECO:0000256" key="1">
    <source>
        <dbReference type="ARBA" id="ARBA00005156"/>
    </source>
</evidence>
<evidence type="ECO:0000256" key="8">
    <source>
        <dbReference type="ARBA" id="ARBA00023004"/>
    </source>
</evidence>
<comment type="pathway">
    <text evidence="1 11">Protein modification; peptidyl-diphthamide biosynthesis.</text>
</comment>
<keyword evidence="6 11" id="KW-0949">S-adenosyl-L-methionine</keyword>
<dbReference type="InterPro" id="IPR042264">
    <property type="entry name" value="DPH1/DPH2_2"/>
</dbReference>
<dbReference type="FunFam" id="3.40.50.11850:FF:000001">
    <property type="entry name" value="2-(3-amino-3-carboxypropyl)histidine synthase subunit 1"/>
    <property type="match status" value="1"/>
</dbReference>
<keyword evidence="11" id="KW-0004">4Fe-4S</keyword>
<gene>
    <name evidence="13" type="ORF">CDAUBV1_LOCUS3740</name>
</gene>
<evidence type="ECO:0000256" key="12">
    <source>
        <dbReference type="SAM" id="MobiDB-lite"/>
    </source>
</evidence>
<name>A0AAV2T3B3_CALDB</name>
<evidence type="ECO:0000313" key="13">
    <source>
        <dbReference type="EMBL" id="CAL5131316.1"/>
    </source>
</evidence>
<reference evidence="13" key="1">
    <citation type="submission" date="2024-06" db="EMBL/GenBank/DDBJ databases">
        <authorList>
            <person name="Liu X."/>
            <person name="Lenzi L."/>
            <person name="Haldenby T S."/>
            <person name="Uol C."/>
        </authorList>
    </citation>
    <scope>NUCLEOTIDE SEQUENCE</scope>
</reference>
<dbReference type="InterPro" id="IPR042263">
    <property type="entry name" value="DPH1/DPH2_1"/>
</dbReference>
<evidence type="ECO:0000256" key="5">
    <source>
        <dbReference type="ARBA" id="ARBA00022679"/>
    </source>
</evidence>
<dbReference type="NCBIfam" id="TIGR00322">
    <property type="entry name" value="diphth2_R"/>
    <property type="match status" value="1"/>
</dbReference>
<comment type="catalytic activity">
    <reaction evidence="10 11">
        <text>L-histidyl-[translation elongation factor 2] + S-adenosyl-L-methionine = 2-[(3S)-amino-3-carboxypropyl]-L-histidyl-[translation elongation factor 2] + S-methyl-5'-thioadenosine + H(+)</text>
        <dbReference type="Rhea" id="RHEA:36783"/>
        <dbReference type="Rhea" id="RHEA-COMP:9748"/>
        <dbReference type="Rhea" id="RHEA-COMP:9749"/>
        <dbReference type="ChEBI" id="CHEBI:15378"/>
        <dbReference type="ChEBI" id="CHEBI:17509"/>
        <dbReference type="ChEBI" id="CHEBI:29979"/>
        <dbReference type="ChEBI" id="CHEBI:59789"/>
        <dbReference type="ChEBI" id="CHEBI:73995"/>
        <dbReference type="EC" id="2.5.1.108"/>
    </reaction>
</comment>
<dbReference type="Proteomes" id="UP001497525">
    <property type="component" value="Unassembled WGS sequence"/>
</dbReference>
<evidence type="ECO:0000256" key="3">
    <source>
        <dbReference type="ARBA" id="ARBA00012221"/>
    </source>
</evidence>
<protein>
    <recommendedName>
        <fullName evidence="4 11">2-(3-amino-3-carboxypropyl)histidine synthase subunit 1</fullName>
        <ecNumber evidence="3 11">2.5.1.108</ecNumber>
    </recommendedName>
</protein>
<dbReference type="Pfam" id="PF01866">
    <property type="entry name" value="Diphthamide_syn"/>
    <property type="match status" value="1"/>
</dbReference>
<dbReference type="InterPro" id="IPR016435">
    <property type="entry name" value="DPH1/DPH2"/>
</dbReference>
<dbReference type="GO" id="GO:0046872">
    <property type="term" value="F:metal ion binding"/>
    <property type="evidence" value="ECO:0007669"/>
    <property type="project" value="UniProtKB-KW"/>
</dbReference>
<sequence>MPPKRANALKIPDELLNDSSLNEAIKSCLPANYNFEIHKTIWRIRCLSAHRVALQMPEGLLMFALPIVGILKRFAFVPKSEHVPTGGGESGTEGDELDVVVMGDVTYGACCVDDFTATALEVDLLVHYGHSCLIPLDTLSVLYVFVDIGIDLAHFIDTVKANFDRKLHLALVSTIQFVTSLQTVKGVLQRDGFNVTIPQVMPLSPGEILGCTSPKLSNVDALIYLGDGRFHLESVMIANPLLPAYRYDPYGKSLTHEKYDHKLMRKRRRAAIDAAKNTHRFGIILGTLGRQGSPAVVTRLQNKLRSLHKTCVLLLLSEIFPAKLALFEDEVDVWIQVACPRLSIDWGTEFSKPVLTAYEASVALNMAKWPEGPEENYPMDYYAYSSSGPWTPNHRENRPNIPFSQRLTKMSSTPQTYGTDGTASPVHSVTSNHENKD</sequence>
<keyword evidence="5 11" id="KW-0808">Transferase</keyword>
<dbReference type="Gene3D" id="3.40.50.11860">
    <property type="entry name" value="Diphthamide synthesis DPH1/DPH2 domain 3"/>
    <property type="match status" value="1"/>
</dbReference>
<dbReference type="SFLD" id="SFLDS00032">
    <property type="entry name" value="Radical_SAM_3-amino-3-carboxyp"/>
    <property type="match status" value="1"/>
</dbReference>
<feature type="compositionally biased region" description="Polar residues" evidence="12">
    <location>
        <begin position="402"/>
        <end position="437"/>
    </location>
</feature>
<evidence type="ECO:0000256" key="10">
    <source>
        <dbReference type="ARBA" id="ARBA00048403"/>
    </source>
</evidence>
<evidence type="ECO:0000256" key="4">
    <source>
        <dbReference type="ARBA" id="ARBA00021915"/>
    </source>
</evidence>
<dbReference type="GO" id="GO:0017183">
    <property type="term" value="P:protein histidyl modification to diphthamide"/>
    <property type="evidence" value="ECO:0007669"/>
    <property type="project" value="UniProtKB-UniRule"/>
</dbReference>
<evidence type="ECO:0000256" key="2">
    <source>
        <dbReference type="ARBA" id="ARBA00010173"/>
    </source>
</evidence>
<comment type="caution">
    <text evidence="13">The sequence shown here is derived from an EMBL/GenBank/DDBJ whole genome shotgun (WGS) entry which is preliminary data.</text>
</comment>
<evidence type="ECO:0000256" key="7">
    <source>
        <dbReference type="ARBA" id="ARBA00022723"/>
    </source>
</evidence>
<dbReference type="InterPro" id="IPR042265">
    <property type="entry name" value="DPH1/DPH2_3"/>
</dbReference>
<evidence type="ECO:0000256" key="9">
    <source>
        <dbReference type="ARBA" id="ARBA00023014"/>
    </source>
</evidence>
<evidence type="ECO:0000256" key="6">
    <source>
        <dbReference type="ARBA" id="ARBA00022691"/>
    </source>
</evidence>
<evidence type="ECO:0000313" key="14">
    <source>
        <dbReference type="Proteomes" id="UP001497525"/>
    </source>
</evidence>
<proteinExistence type="inferred from homology"/>
<dbReference type="PANTHER" id="PTHR10762:SF1">
    <property type="entry name" value="2-(3-AMINO-3-CARBOXYPROPYL)HISTIDINE SYNTHASE SUBUNIT 1"/>
    <property type="match status" value="1"/>
</dbReference>
<dbReference type="Gene3D" id="3.40.50.11850">
    <property type="entry name" value="Diphthamide synthesis DPH1/DPH2 domain 2"/>
    <property type="match status" value="1"/>
</dbReference>
<comment type="similarity">
    <text evidence="2 11">Belongs to the DPH1/DPH2 family. DPH1 subfamily.</text>
</comment>
<dbReference type="GO" id="GO:0051539">
    <property type="term" value="F:4 iron, 4 sulfur cluster binding"/>
    <property type="evidence" value="ECO:0007669"/>
    <property type="project" value="UniProtKB-UniRule"/>
</dbReference>
<keyword evidence="7" id="KW-0479">Metal-binding</keyword>
<dbReference type="EC" id="2.5.1.108" evidence="3 11"/>
<evidence type="ECO:0000256" key="11">
    <source>
        <dbReference type="PIRNR" id="PIRNR004967"/>
    </source>
</evidence>
<dbReference type="Gene3D" id="3.40.50.11840">
    <property type="entry name" value="Diphthamide synthesis DPH1/DPH2 domain 1"/>
    <property type="match status" value="1"/>
</dbReference>
<dbReference type="PIRSF" id="PIRSF004967">
    <property type="entry name" value="DPH1"/>
    <property type="match status" value="1"/>
</dbReference>
<dbReference type="GO" id="GO:0090560">
    <property type="term" value="F:2-(3-amino-3-carboxypropyl)histidine synthase activity"/>
    <property type="evidence" value="ECO:0007669"/>
    <property type="project" value="UniProtKB-UniRule"/>
</dbReference>
<dbReference type="FunFam" id="3.40.50.11860:FF:000002">
    <property type="entry name" value="2-(3-amino-3-carboxypropyl)histidine synthase subunit 1"/>
    <property type="match status" value="1"/>
</dbReference>
<dbReference type="EMBL" id="CAXLJL010000090">
    <property type="protein sequence ID" value="CAL5131316.1"/>
    <property type="molecule type" value="Genomic_DNA"/>
</dbReference>
<dbReference type="AlphaFoldDB" id="A0AAV2T3B3"/>
<accession>A0AAV2T3B3</accession>
<feature type="region of interest" description="Disordered" evidence="12">
    <location>
        <begin position="393"/>
        <end position="437"/>
    </location>
</feature>
<organism evidence="13 14">
    <name type="scientific">Calicophoron daubneyi</name>
    <name type="common">Rumen fluke</name>
    <name type="synonym">Paramphistomum daubneyi</name>
    <dbReference type="NCBI Taxonomy" id="300641"/>
    <lineage>
        <taxon>Eukaryota</taxon>
        <taxon>Metazoa</taxon>
        <taxon>Spiralia</taxon>
        <taxon>Lophotrochozoa</taxon>
        <taxon>Platyhelminthes</taxon>
        <taxon>Trematoda</taxon>
        <taxon>Digenea</taxon>
        <taxon>Plagiorchiida</taxon>
        <taxon>Pronocephalata</taxon>
        <taxon>Paramphistomoidea</taxon>
        <taxon>Paramphistomidae</taxon>
        <taxon>Calicophoron</taxon>
    </lineage>
</organism>
<dbReference type="InterPro" id="IPR035435">
    <property type="entry name" value="DPH1/DPH2_euk_archaea"/>
</dbReference>
<comment type="cofactor">
    <cofactor evidence="11">
        <name>[4Fe-4S] cluster</name>
        <dbReference type="ChEBI" id="CHEBI:49883"/>
    </cofactor>
    <text evidence="11">Binds 1 [4Fe-4S] cluster per subunit. The cluster is coordinated with 3 cysteines and an exchangeable S-adenosyl-L-methionine.</text>
</comment>
<keyword evidence="9" id="KW-0411">Iron-sulfur</keyword>
<dbReference type="PANTHER" id="PTHR10762">
    <property type="entry name" value="DIPHTHAMIDE BIOSYNTHESIS PROTEIN"/>
    <property type="match status" value="1"/>
</dbReference>